<feature type="coiled-coil region" evidence="1">
    <location>
        <begin position="68"/>
        <end position="123"/>
    </location>
</feature>
<evidence type="ECO:0000313" key="3">
    <source>
        <dbReference type="Proteomes" id="UP001630127"/>
    </source>
</evidence>
<gene>
    <name evidence="2" type="ORF">ACH5RR_018572</name>
</gene>
<keyword evidence="3" id="KW-1185">Reference proteome</keyword>
<keyword evidence="1" id="KW-0175">Coiled coil</keyword>
<reference evidence="2 3" key="1">
    <citation type="submission" date="2024-11" db="EMBL/GenBank/DDBJ databases">
        <title>A near-complete genome assembly of Cinchona calisaya.</title>
        <authorList>
            <person name="Lian D.C."/>
            <person name="Zhao X.W."/>
            <person name="Wei L."/>
        </authorList>
    </citation>
    <scope>NUCLEOTIDE SEQUENCE [LARGE SCALE GENOMIC DNA]</scope>
    <source>
        <tissue evidence="2">Nenye</tissue>
    </source>
</reference>
<name>A0ABD2ZMB7_9GENT</name>
<evidence type="ECO:0000313" key="2">
    <source>
        <dbReference type="EMBL" id="KAL3520423.1"/>
    </source>
</evidence>
<proteinExistence type="predicted"/>
<dbReference type="AlphaFoldDB" id="A0ABD2ZMB7"/>
<sequence>MFILPEVKDLCPMRQQMEMAWRQLKFGDNKREPRDRFIPVCTPSYMEWVAEQYALKPAYGKEKASVDLGSLHEEAEQWKSKVEILEIKLRMTEEALNQSQEAEDKVKKSNRQLRNECRELHDDTRRMFNRYSVEPMASKAQRFEEHLREVLEFLERMMK</sequence>
<comment type="caution">
    <text evidence="2">The sequence shown here is derived from an EMBL/GenBank/DDBJ whole genome shotgun (WGS) entry which is preliminary data.</text>
</comment>
<dbReference type="Proteomes" id="UP001630127">
    <property type="component" value="Unassembled WGS sequence"/>
</dbReference>
<dbReference type="EMBL" id="JBJUIK010000008">
    <property type="protein sequence ID" value="KAL3520423.1"/>
    <property type="molecule type" value="Genomic_DNA"/>
</dbReference>
<evidence type="ECO:0000256" key="1">
    <source>
        <dbReference type="SAM" id="Coils"/>
    </source>
</evidence>
<accession>A0ABD2ZMB7</accession>
<organism evidence="2 3">
    <name type="scientific">Cinchona calisaya</name>
    <dbReference type="NCBI Taxonomy" id="153742"/>
    <lineage>
        <taxon>Eukaryota</taxon>
        <taxon>Viridiplantae</taxon>
        <taxon>Streptophyta</taxon>
        <taxon>Embryophyta</taxon>
        <taxon>Tracheophyta</taxon>
        <taxon>Spermatophyta</taxon>
        <taxon>Magnoliopsida</taxon>
        <taxon>eudicotyledons</taxon>
        <taxon>Gunneridae</taxon>
        <taxon>Pentapetalae</taxon>
        <taxon>asterids</taxon>
        <taxon>lamiids</taxon>
        <taxon>Gentianales</taxon>
        <taxon>Rubiaceae</taxon>
        <taxon>Cinchonoideae</taxon>
        <taxon>Cinchoneae</taxon>
        <taxon>Cinchona</taxon>
    </lineage>
</organism>
<protein>
    <submittedName>
        <fullName evidence="2">Uncharacterized protein</fullName>
    </submittedName>
</protein>